<organism evidence="3 4">
    <name type="scientific">Haematobacter genomosp. 1</name>
    <dbReference type="NCBI Taxonomy" id="366618"/>
    <lineage>
        <taxon>Bacteria</taxon>
        <taxon>Pseudomonadati</taxon>
        <taxon>Pseudomonadota</taxon>
        <taxon>Alphaproteobacteria</taxon>
        <taxon>Rhodobacterales</taxon>
        <taxon>Paracoccaceae</taxon>
        <taxon>Haematobacter</taxon>
    </lineage>
</organism>
<protein>
    <submittedName>
        <fullName evidence="3">AAA+ family ATPase</fullName>
    </submittedName>
</protein>
<keyword evidence="4" id="KW-1185">Reference proteome</keyword>
<gene>
    <name evidence="3" type="ORF">CDV49_01585</name>
</gene>
<sequence>MIRSHHRIPFLLAAALAMTAGAMTAGGGFAQTNPPDPPPSLSDPGTAPNEVERGFDMFREGADAMLRGIFGEVGPALRALADRIGDLRNYESPEVQENGDILIRRKPDAPPYVPPPADPAAPTKPGVDL</sequence>
<comment type="caution">
    <text evidence="3">The sequence shown here is derived from an EMBL/GenBank/DDBJ whole genome shotgun (WGS) entry which is preliminary data.</text>
</comment>
<keyword evidence="2" id="KW-0732">Signal</keyword>
<feature type="region of interest" description="Disordered" evidence="1">
    <location>
        <begin position="105"/>
        <end position="129"/>
    </location>
</feature>
<feature type="region of interest" description="Disordered" evidence="1">
    <location>
        <begin position="25"/>
        <end position="51"/>
    </location>
</feature>
<accession>A0A212AG91</accession>
<evidence type="ECO:0000313" key="3">
    <source>
        <dbReference type="EMBL" id="OWJ80507.1"/>
    </source>
</evidence>
<dbReference type="OrthoDB" id="7308154at2"/>
<feature type="signal peptide" evidence="2">
    <location>
        <begin position="1"/>
        <end position="25"/>
    </location>
</feature>
<feature type="compositionally biased region" description="Pro residues" evidence="1">
    <location>
        <begin position="109"/>
        <end position="119"/>
    </location>
</feature>
<evidence type="ECO:0000256" key="2">
    <source>
        <dbReference type="SAM" id="SignalP"/>
    </source>
</evidence>
<dbReference type="EMBL" id="NIPW01000004">
    <property type="protein sequence ID" value="OWJ80507.1"/>
    <property type="molecule type" value="Genomic_DNA"/>
</dbReference>
<evidence type="ECO:0000256" key="1">
    <source>
        <dbReference type="SAM" id="MobiDB-lite"/>
    </source>
</evidence>
<name>A0A212AG91_9RHOB</name>
<evidence type="ECO:0000313" key="4">
    <source>
        <dbReference type="Proteomes" id="UP000196878"/>
    </source>
</evidence>
<reference evidence="3 4" key="1">
    <citation type="submission" date="2016-12" db="EMBL/GenBank/DDBJ databases">
        <title>Comparison of Traditional DNA-DNA Hybridization with In Silico Genomic Analysis.</title>
        <authorList>
            <person name="Nicholson A.C."/>
            <person name="Humrighouse B.W."/>
            <person name="Graziano J."/>
            <person name="Lasker B."/>
            <person name="Whitney A.M."/>
            <person name="Mcquiston J.R."/>
        </authorList>
    </citation>
    <scope>NUCLEOTIDE SEQUENCE [LARGE SCALE GENOMIC DNA]</scope>
    <source>
        <strain evidence="3 4">H2240</strain>
    </source>
</reference>
<dbReference type="Proteomes" id="UP000196878">
    <property type="component" value="Unassembled WGS sequence"/>
</dbReference>
<dbReference type="AlphaFoldDB" id="A0A212AG91"/>
<proteinExistence type="predicted"/>
<feature type="chain" id="PRO_5012871726" evidence="2">
    <location>
        <begin position="26"/>
        <end position="129"/>
    </location>
</feature>
<dbReference type="RefSeq" id="WP_088213821.1">
    <property type="nucleotide sequence ID" value="NZ_NIPW01000004.1"/>
</dbReference>